<dbReference type="AlphaFoldDB" id="A0A4V1KI77"/>
<comment type="caution">
    <text evidence="3">The sequence shown here is derived from an EMBL/GenBank/DDBJ whole genome shotgun (WGS) entry which is preliminary data.</text>
</comment>
<dbReference type="CDD" id="cd06259">
    <property type="entry name" value="YdcF-like"/>
    <property type="match status" value="1"/>
</dbReference>
<accession>A0A4V1KI77</accession>
<feature type="domain" description="DUF218" evidence="2">
    <location>
        <begin position="258"/>
        <end position="373"/>
    </location>
</feature>
<gene>
    <name evidence="3" type="ORF">EKH83_10795</name>
</gene>
<name>A0A4V1KI77_9SPHI</name>
<dbReference type="RefSeq" id="WP_128769434.1">
    <property type="nucleotide sequence ID" value="NZ_RXOC01000006.1"/>
</dbReference>
<dbReference type="EMBL" id="RXOC01000006">
    <property type="protein sequence ID" value="RXF69732.1"/>
    <property type="molecule type" value="Genomic_DNA"/>
</dbReference>
<feature type="signal peptide" evidence="1">
    <location>
        <begin position="1"/>
        <end position="28"/>
    </location>
</feature>
<feature type="chain" id="PRO_5021026378" evidence="1">
    <location>
        <begin position="29"/>
        <end position="420"/>
    </location>
</feature>
<evidence type="ECO:0000259" key="2">
    <source>
        <dbReference type="Pfam" id="PF02698"/>
    </source>
</evidence>
<organism evidence="3 4">
    <name type="scientific">Arcticibacter tournemirensis</name>
    <dbReference type="NCBI Taxonomy" id="699437"/>
    <lineage>
        <taxon>Bacteria</taxon>
        <taxon>Pseudomonadati</taxon>
        <taxon>Bacteroidota</taxon>
        <taxon>Sphingobacteriia</taxon>
        <taxon>Sphingobacteriales</taxon>
        <taxon>Sphingobacteriaceae</taxon>
        <taxon>Arcticibacter</taxon>
    </lineage>
</organism>
<protein>
    <submittedName>
        <fullName evidence="3">YdcF family protein</fullName>
    </submittedName>
</protein>
<sequence length="420" mass="47061">MYRFIRKSFLASVAVGVVLLMPNQQARAQNEGVKTASAESRIAAKTFPLLVAIREDGKVKHIVGNNIVFQGAVAKRGGRLDSALNSCKEVSCYAEAVQWTPSEMHDAASALIKLYQEEKALRELIAELKRKHAYPLYEELADTAFLRSAWYNSARGINYILDTYIKGKAPRYAKIDAIDFAQGDPEFKKQVFDSFTRLKDASTGRLFFDLPLKAALFALMTNGRDEAARYEPLRAGMNKAPFEKIKGVKWKAYKYSMILVPGLGPETPGVVLDPGGIKRCQEAVKRFRQGLAPFIVVSGGHVHPNKTPYCEAVEMKKYLTKELGIPDNVVFIEPHARHTTTNLRNLNRMVYRFGVPATKPVLIVTDTSQSSYIVNRMAKTAMRDLGYLPYRDLKTLSPEDTEYYPVLNSLQPDPTDPMDP</sequence>
<evidence type="ECO:0000256" key="1">
    <source>
        <dbReference type="SAM" id="SignalP"/>
    </source>
</evidence>
<dbReference type="Gene3D" id="3.40.50.620">
    <property type="entry name" value="HUPs"/>
    <property type="match status" value="1"/>
</dbReference>
<evidence type="ECO:0000313" key="4">
    <source>
        <dbReference type="Proteomes" id="UP000290848"/>
    </source>
</evidence>
<evidence type="ECO:0000313" key="3">
    <source>
        <dbReference type="EMBL" id="RXF69732.1"/>
    </source>
</evidence>
<proteinExistence type="predicted"/>
<reference evidence="3 4" key="1">
    <citation type="submission" date="2018-12" db="EMBL/GenBank/DDBJ databases">
        <title>The Draft Genome Sequence of the Soil Bacterium Pedobacter tournemirensis R1.</title>
        <authorList>
            <person name="He J."/>
        </authorList>
    </citation>
    <scope>NUCLEOTIDE SEQUENCE [LARGE SCALE GENOMIC DNA]</scope>
    <source>
        <strain evidence="3 4">R1</strain>
    </source>
</reference>
<dbReference type="Proteomes" id="UP000290848">
    <property type="component" value="Unassembled WGS sequence"/>
</dbReference>
<dbReference type="Pfam" id="PF02698">
    <property type="entry name" value="DUF218"/>
    <property type="match status" value="1"/>
</dbReference>
<dbReference type="InterPro" id="IPR014729">
    <property type="entry name" value="Rossmann-like_a/b/a_fold"/>
</dbReference>
<keyword evidence="1" id="KW-0732">Signal</keyword>
<dbReference type="InterPro" id="IPR003848">
    <property type="entry name" value="DUF218"/>
</dbReference>